<keyword evidence="6 9" id="KW-0812">Transmembrane</keyword>
<comment type="subcellular location">
    <subcellularLocation>
        <location evidence="1 9">Cell membrane</location>
        <topology evidence="1 9">Multi-pass membrane protein</topology>
    </subcellularLocation>
</comment>
<evidence type="ECO:0000256" key="3">
    <source>
        <dbReference type="ARBA" id="ARBA00022448"/>
    </source>
</evidence>
<accession>A0A1H5VIE7</accession>
<dbReference type="EMBL" id="FNUK01000014">
    <property type="protein sequence ID" value="SEF87014.1"/>
    <property type="molecule type" value="Genomic_DNA"/>
</dbReference>
<keyword evidence="3 9" id="KW-0813">Transport</keyword>
<evidence type="ECO:0000256" key="9">
    <source>
        <dbReference type="RuleBase" id="RU363032"/>
    </source>
</evidence>
<evidence type="ECO:0000256" key="1">
    <source>
        <dbReference type="ARBA" id="ARBA00004651"/>
    </source>
</evidence>
<feature type="transmembrane region" description="Helical" evidence="9">
    <location>
        <begin position="77"/>
        <end position="103"/>
    </location>
</feature>
<proteinExistence type="inferred from homology"/>
<dbReference type="PROSITE" id="PS50928">
    <property type="entry name" value="ABC_TM1"/>
    <property type="match status" value="1"/>
</dbReference>
<evidence type="ECO:0000256" key="8">
    <source>
        <dbReference type="ARBA" id="ARBA00023136"/>
    </source>
</evidence>
<evidence type="ECO:0000256" key="7">
    <source>
        <dbReference type="ARBA" id="ARBA00022989"/>
    </source>
</evidence>
<dbReference type="SUPFAM" id="SSF161098">
    <property type="entry name" value="MetI-like"/>
    <property type="match status" value="1"/>
</dbReference>
<dbReference type="Proteomes" id="UP000242850">
    <property type="component" value="Unassembled WGS sequence"/>
</dbReference>
<name>A0A1H5VIE7_9CLOT</name>
<keyword evidence="5" id="KW-0762">Sugar transport</keyword>
<evidence type="ECO:0000313" key="11">
    <source>
        <dbReference type="EMBL" id="SEF87014.1"/>
    </source>
</evidence>
<reference evidence="12" key="1">
    <citation type="submission" date="2016-10" db="EMBL/GenBank/DDBJ databases">
        <authorList>
            <person name="Varghese N."/>
            <person name="Submissions S."/>
        </authorList>
    </citation>
    <scope>NUCLEOTIDE SEQUENCE [LARGE SCALE GENOMIC DNA]</scope>
    <source>
        <strain evidence="12">DSM 5463</strain>
    </source>
</reference>
<feature type="transmembrane region" description="Helical" evidence="9">
    <location>
        <begin position="115"/>
        <end position="135"/>
    </location>
</feature>
<keyword evidence="12" id="KW-1185">Reference proteome</keyword>
<evidence type="ECO:0000256" key="6">
    <source>
        <dbReference type="ARBA" id="ARBA00022692"/>
    </source>
</evidence>
<dbReference type="Gene3D" id="1.10.3720.10">
    <property type="entry name" value="MetI-like"/>
    <property type="match status" value="1"/>
</dbReference>
<dbReference type="RefSeq" id="WP_159945845.1">
    <property type="nucleotide sequence ID" value="NZ_FNUK01000014.1"/>
</dbReference>
<dbReference type="InterPro" id="IPR000515">
    <property type="entry name" value="MetI-like"/>
</dbReference>
<dbReference type="GO" id="GO:0005886">
    <property type="term" value="C:plasma membrane"/>
    <property type="evidence" value="ECO:0007669"/>
    <property type="project" value="UniProtKB-SubCell"/>
</dbReference>
<gene>
    <name evidence="11" type="ORF">SAMN05660865_01215</name>
</gene>
<protein>
    <submittedName>
        <fullName evidence="11">Carbohydrate ABC transporter membrane protein 2, CUT1 family (TC 3.A.1.1.-)</fullName>
    </submittedName>
</protein>
<sequence>MRKSDYFERTDSKIKILFIYITLIIMSLLAIYPVLNILSSSLRPSNQLFSTSLKIIPENASLMNFKTAIFKKPLVRWILNSMIVSFISMFISIVFSATSAYAFSRYKFLGKKSGMIILLVTQMFPAAMLLLPLNILLTNMGLSEKLWALTIPYISSSVPFSIWLLKGYFDTIPTSIEESAYVDGASVLTTFYKIVLPLSKPALAVASIFCFMNSWSEYIVARVLIHDERLYTLPLGLVTLQGQYNTEWGVYSACAILTSIPVMIIFSYLSKYLIGGLTIGSIKE</sequence>
<dbReference type="InterPro" id="IPR035906">
    <property type="entry name" value="MetI-like_sf"/>
</dbReference>
<dbReference type="Pfam" id="PF00528">
    <property type="entry name" value="BPD_transp_1"/>
    <property type="match status" value="1"/>
</dbReference>
<organism evidence="11 12">
    <name type="scientific">Caloramator fervidus</name>
    <dbReference type="NCBI Taxonomy" id="29344"/>
    <lineage>
        <taxon>Bacteria</taxon>
        <taxon>Bacillati</taxon>
        <taxon>Bacillota</taxon>
        <taxon>Clostridia</taxon>
        <taxon>Eubacteriales</taxon>
        <taxon>Clostridiaceae</taxon>
        <taxon>Caloramator</taxon>
    </lineage>
</organism>
<evidence type="ECO:0000256" key="2">
    <source>
        <dbReference type="ARBA" id="ARBA00009047"/>
    </source>
</evidence>
<feature type="transmembrane region" description="Helical" evidence="9">
    <location>
        <begin position="248"/>
        <end position="269"/>
    </location>
</feature>
<dbReference type="PANTHER" id="PTHR32243:SF50">
    <property type="entry name" value="MALTOSE_MALTODEXTRIN TRANSPORT SYSTEM PERMEASE PROTEIN MALG"/>
    <property type="match status" value="1"/>
</dbReference>
<evidence type="ECO:0000256" key="5">
    <source>
        <dbReference type="ARBA" id="ARBA00022597"/>
    </source>
</evidence>
<dbReference type="GO" id="GO:0015423">
    <property type="term" value="F:ABC-type maltose transporter activity"/>
    <property type="evidence" value="ECO:0007669"/>
    <property type="project" value="TreeGrafter"/>
</dbReference>
<feature type="transmembrane region" description="Helical" evidence="9">
    <location>
        <begin position="16"/>
        <end position="35"/>
    </location>
</feature>
<dbReference type="AlphaFoldDB" id="A0A1H5VIE7"/>
<dbReference type="OrthoDB" id="9794684at2"/>
<dbReference type="GO" id="GO:0042956">
    <property type="term" value="P:maltodextrin transmembrane transport"/>
    <property type="evidence" value="ECO:0007669"/>
    <property type="project" value="TreeGrafter"/>
</dbReference>
<evidence type="ECO:0000259" key="10">
    <source>
        <dbReference type="PROSITE" id="PS50928"/>
    </source>
</evidence>
<keyword evidence="8 9" id="KW-0472">Membrane</keyword>
<keyword evidence="7 9" id="KW-1133">Transmembrane helix</keyword>
<evidence type="ECO:0000256" key="4">
    <source>
        <dbReference type="ARBA" id="ARBA00022475"/>
    </source>
</evidence>
<comment type="similarity">
    <text evidence="2">Belongs to the binding-protein-dependent transport system permease family. MalFG subfamily.</text>
</comment>
<evidence type="ECO:0000313" key="12">
    <source>
        <dbReference type="Proteomes" id="UP000242850"/>
    </source>
</evidence>
<dbReference type="InterPro" id="IPR050901">
    <property type="entry name" value="BP-dep_ABC_trans_perm"/>
</dbReference>
<keyword evidence="4" id="KW-1003">Cell membrane</keyword>
<feature type="domain" description="ABC transmembrane type-1" evidence="10">
    <location>
        <begin position="78"/>
        <end position="269"/>
    </location>
</feature>
<feature type="transmembrane region" description="Helical" evidence="9">
    <location>
        <begin position="147"/>
        <end position="165"/>
    </location>
</feature>
<dbReference type="PANTHER" id="PTHR32243">
    <property type="entry name" value="MALTOSE TRANSPORT SYSTEM PERMEASE-RELATED"/>
    <property type="match status" value="1"/>
</dbReference>
<dbReference type="CDD" id="cd06261">
    <property type="entry name" value="TM_PBP2"/>
    <property type="match status" value="1"/>
</dbReference>